<dbReference type="InterPro" id="IPR008906">
    <property type="entry name" value="HATC_C_dom"/>
</dbReference>
<dbReference type="PANTHER" id="PTHR37162:SF10">
    <property type="entry name" value="DUF4371 DOMAIN-CONTAINING PROTEIN"/>
    <property type="match status" value="1"/>
</dbReference>
<evidence type="ECO:0000313" key="3">
    <source>
        <dbReference type="Proteomes" id="UP001283361"/>
    </source>
</evidence>
<evidence type="ECO:0000313" key="2">
    <source>
        <dbReference type="EMBL" id="KAK3800178.1"/>
    </source>
</evidence>
<sequence>MAEPVKKKLRLEQKFRSELSNRKKFSCGSSKAAAVIRSVSTDISHELTERMLSSPFTIGTDGSNDRGSGQLYPIVVRTFDNSVGYVVSDVLCIKECIGPSTGENIFNTIDKEFEDRKIPWKNCLGFACDNASVMTGVHAGVASFVKRKNEGTYIDGCTSHLLHLAAKKGTDALNVDLEQFLTDIYYYMEKSSKRKKEFKEVQEECGVQLHAVLKYGPTRWLSLLGCISRVIEQWEALKTYFVGEMSNIKKCSSSAKDRLGRITSFFSDSKSKLYCYFLEENLPLFTNANLTFQKGSPQIHKTQRILDDLMTEIIVRFVKPEVVTEAKDLLKIDFDAHKNQKARGEIIVGDKTEKLWKQLKADDLLDKKNEDTLVHDFRGFFASALKYIIQKFPITDIFVQNATVIDPARRVEAKYSMLEYFVERYPCLHSPEMSMLKAEFGKYQVHPKVSEIASNTMNVDRQWNLIGQLKNSDGHLLFPTLTEVMKGLCCLTHSNAEVERVFSLVRKNQTEYRPTLGTETVSSLVVQKVNMLSRGSICYKQNFPPALVRKAKSACTESLKCYKQ</sequence>
<accession>A0AAE1B638</accession>
<dbReference type="PANTHER" id="PTHR37162">
    <property type="entry name" value="HAT FAMILY DIMERISATION DOMAINCONTAINING PROTEIN-RELATED"/>
    <property type="match status" value="1"/>
</dbReference>
<dbReference type="Proteomes" id="UP001283361">
    <property type="component" value="Unassembled WGS sequence"/>
</dbReference>
<dbReference type="Pfam" id="PF05699">
    <property type="entry name" value="Dimer_Tnp_hAT"/>
    <property type="match status" value="1"/>
</dbReference>
<reference evidence="2" key="1">
    <citation type="journal article" date="2023" name="G3 (Bethesda)">
        <title>A reference genome for the long-term kleptoplast-retaining sea slug Elysia crispata morphotype clarki.</title>
        <authorList>
            <person name="Eastman K.E."/>
            <person name="Pendleton A.L."/>
            <person name="Shaikh M.A."/>
            <person name="Suttiyut T."/>
            <person name="Ogas R."/>
            <person name="Tomko P."/>
            <person name="Gavelis G."/>
            <person name="Widhalm J.R."/>
            <person name="Wisecaver J.H."/>
        </authorList>
    </citation>
    <scope>NUCLEOTIDE SEQUENCE</scope>
    <source>
        <strain evidence="2">ECLA1</strain>
    </source>
</reference>
<feature type="domain" description="HAT C-terminal dimerisation" evidence="1">
    <location>
        <begin position="473"/>
        <end position="530"/>
    </location>
</feature>
<protein>
    <recommendedName>
        <fullName evidence="1">HAT C-terminal dimerisation domain-containing protein</fullName>
    </recommendedName>
</protein>
<comment type="caution">
    <text evidence="2">The sequence shown here is derived from an EMBL/GenBank/DDBJ whole genome shotgun (WGS) entry which is preliminary data.</text>
</comment>
<proteinExistence type="predicted"/>
<dbReference type="InterPro" id="IPR012337">
    <property type="entry name" value="RNaseH-like_sf"/>
</dbReference>
<keyword evidence="3" id="KW-1185">Reference proteome</keyword>
<dbReference type="GO" id="GO:0046983">
    <property type="term" value="F:protein dimerization activity"/>
    <property type="evidence" value="ECO:0007669"/>
    <property type="project" value="InterPro"/>
</dbReference>
<gene>
    <name evidence="2" type="ORF">RRG08_016285</name>
</gene>
<dbReference type="EMBL" id="JAWDGP010000492">
    <property type="protein sequence ID" value="KAK3800178.1"/>
    <property type="molecule type" value="Genomic_DNA"/>
</dbReference>
<dbReference type="AlphaFoldDB" id="A0AAE1B638"/>
<dbReference type="SUPFAM" id="SSF53098">
    <property type="entry name" value="Ribonuclease H-like"/>
    <property type="match status" value="1"/>
</dbReference>
<evidence type="ECO:0000259" key="1">
    <source>
        <dbReference type="Pfam" id="PF05699"/>
    </source>
</evidence>
<name>A0AAE1B638_9GAST</name>
<organism evidence="2 3">
    <name type="scientific">Elysia crispata</name>
    <name type="common">lettuce slug</name>
    <dbReference type="NCBI Taxonomy" id="231223"/>
    <lineage>
        <taxon>Eukaryota</taxon>
        <taxon>Metazoa</taxon>
        <taxon>Spiralia</taxon>
        <taxon>Lophotrochozoa</taxon>
        <taxon>Mollusca</taxon>
        <taxon>Gastropoda</taxon>
        <taxon>Heterobranchia</taxon>
        <taxon>Euthyneura</taxon>
        <taxon>Panpulmonata</taxon>
        <taxon>Sacoglossa</taxon>
        <taxon>Placobranchoidea</taxon>
        <taxon>Plakobranchidae</taxon>
        <taxon>Elysia</taxon>
    </lineage>
</organism>